<reference evidence="1" key="1">
    <citation type="submission" date="2019-10" db="EMBL/GenBank/DDBJ databases">
        <authorList>
            <person name="Nor Muhammad N."/>
        </authorList>
    </citation>
    <scope>NUCLEOTIDE SEQUENCE</scope>
</reference>
<dbReference type="AlphaFoldDB" id="A0A5K1JU45"/>
<dbReference type="EMBL" id="LR724902">
    <property type="protein sequence ID" value="VWO95523.1"/>
    <property type="molecule type" value="Genomic_DNA"/>
</dbReference>
<organism evidence="1">
    <name type="scientific">Ganoderma boninense</name>
    <dbReference type="NCBI Taxonomy" id="34458"/>
    <lineage>
        <taxon>Eukaryota</taxon>
        <taxon>Fungi</taxon>
        <taxon>Dikarya</taxon>
        <taxon>Basidiomycota</taxon>
        <taxon>Agaricomycotina</taxon>
        <taxon>Agaricomycetes</taxon>
        <taxon>Polyporales</taxon>
        <taxon>Polyporaceae</taxon>
        <taxon>Ganoderma</taxon>
    </lineage>
</organism>
<name>A0A5K1JU45_9APHY</name>
<dbReference type="SUPFAM" id="SSF52047">
    <property type="entry name" value="RNI-like"/>
    <property type="match status" value="1"/>
</dbReference>
<protein>
    <submittedName>
        <fullName evidence="1">Two-component-like hybrid sensor histidine kinase 1</fullName>
    </submittedName>
</protein>
<dbReference type="InterPro" id="IPR032675">
    <property type="entry name" value="LRR_dom_sf"/>
</dbReference>
<dbReference type="GO" id="GO:0016301">
    <property type="term" value="F:kinase activity"/>
    <property type="evidence" value="ECO:0007669"/>
    <property type="project" value="UniProtKB-KW"/>
</dbReference>
<sequence>MPALERLQLDFDPNTRCGDEELDSLDPDAQEDEEGSWVRYPFFWYPNPEQFPRLTHLTLGPCVSFSLRFPAITTLTSLELECCVTSTIPLNHFMERFLTKFPALQELRLCRVDISPSPGSALSFIPSLCRLRLEHFPLQVASFLSSLAPLPVGMNVHLNRRPRYIGPDLDPESPITALYSLPTDRSVLPVLDLVETVTIHQDWFENYSLFGTTPTGTTVEIAAWVAEDCPEPLDYLADVADAFKNAPVTELRVDGHDKHKMDEEQWAHVLLTFPHLRRVAIVDTREGECDARPGLLKALRSVPSGSSEVLCAELQSLTLVAQRPRHDAEFAAEIVECLAERSVRGRRLQDLCMILVHPKKTGKKSPTFQERQMVYTKTLKTLVGTLRFEEHKPPVHCEYNT</sequence>
<proteinExistence type="predicted"/>
<keyword evidence="1" id="KW-0418">Kinase</keyword>
<dbReference type="Gene3D" id="3.80.10.10">
    <property type="entry name" value="Ribonuclease Inhibitor"/>
    <property type="match status" value="1"/>
</dbReference>
<evidence type="ECO:0000313" key="1">
    <source>
        <dbReference type="EMBL" id="VWO95523.1"/>
    </source>
</evidence>
<accession>A0A5K1JU45</accession>
<gene>
    <name evidence="1" type="primary">Q1A1Y7</name>
</gene>
<keyword evidence="1" id="KW-0808">Transferase</keyword>